<dbReference type="CDD" id="cd00198">
    <property type="entry name" value="vWFA"/>
    <property type="match status" value="1"/>
</dbReference>
<feature type="compositionally biased region" description="Pro residues" evidence="1">
    <location>
        <begin position="848"/>
        <end position="873"/>
    </location>
</feature>
<gene>
    <name evidence="2" type="ORF">UFOPK1807_00697</name>
</gene>
<organism evidence="2">
    <name type="scientific">freshwater metagenome</name>
    <dbReference type="NCBI Taxonomy" id="449393"/>
    <lineage>
        <taxon>unclassified sequences</taxon>
        <taxon>metagenomes</taxon>
        <taxon>ecological metagenomes</taxon>
    </lineage>
</organism>
<sequence>MSKRLAVYAFLVAIILSIFPSVSLASANEDLSDTGNRAFEDLTRCISTKKVLDVYYLIDQSGSLKLTDKNDDRAGILGGSLSALGDFESDVTVNYAVTFFGDGVDNWAKWSEVNPTTIDSRANALSAEIKKPSRKSDFNTDWLAGLERARSDLESQKRISNGCQALIWLTDGGIWLQNGKGYSAPHNFSQERTDSAVNELCSDVMPALRENQVSVFGVLLKNDSQLDQMDSVKREETVNGMSHMFPLVEGSLDGATLDGIPQDNRECGDVPIPANQSAGAVLIATDPVSLALQFMVLTAATQGGNEGALSPGNPTRFTIDKGVRKFQLVSTTSAWTLIGPSGESYVEGSAGVDVRRSGLITTIKVDVGAPEFGKWEFAFDKNARNKLFLFSGLDVRINRSGFVAGENGTLSGNIITSSKLQKVDLSAYKQAPITIKIIKSDGNSEKLADVTPANGGRFTLDNFSPLPGETQLELRLTMPLTTTGGTVLKPISVTQIIEIPDRSNYPTLEQVPVKISDLVELKSGQGEIRIVGPSEGSGRVCFETGDNNGIETTVDELKDERSFSYTIKGLNSDGCVSIGEDEPKSLTIEAMTDKVGEGSVEANLPMTSYSDSDSNAFIKDDVPVEFNTTVEKKLEWLIKILLYLLGIALPWAFSYIQNRMTTKIAFGPKVQRATLPVLINSTKGVTAPDGSPMLVKGEDFKFIPEQSDTNFYKDPMGEMRAKTSVNVLRAPWFEVAATAGHRLITMAPTTAMLRKRFVTGQIAPMRGNIDTFWAIQVKDADLINTAYATAIPGTLLIFKRNKLSQPNQHVDVVMKAVQTPGIWGAISALPKTVTAIAPTEKKAKKEATPPPPPPVSIVPPPPPGMVPPPPPKF</sequence>
<dbReference type="EMBL" id="CAEZUI010000083">
    <property type="protein sequence ID" value="CAB4598678.1"/>
    <property type="molecule type" value="Genomic_DNA"/>
</dbReference>
<evidence type="ECO:0000313" key="2">
    <source>
        <dbReference type="EMBL" id="CAB4598678.1"/>
    </source>
</evidence>
<feature type="region of interest" description="Disordered" evidence="1">
    <location>
        <begin position="837"/>
        <end position="873"/>
    </location>
</feature>
<proteinExistence type="predicted"/>
<dbReference type="SUPFAM" id="SSF53300">
    <property type="entry name" value="vWA-like"/>
    <property type="match status" value="1"/>
</dbReference>
<evidence type="ECO:0000256" key="1">
    <source>
        <dbReference type="SAM" id="MobiDB-lite"/>
    </source>
</evidence>
<name>A0A6J6GPI9_9ZZZZ</name>
<dbReference type="Gene3D" id="3.40.50.410">
    <property type="entry name" value="von Willebrand factor, type A domain"/>
    <property type="match status" value="1"/>
</dbReference>
<reference evidence="2" key="1">
    <citation type="submission" date="2020-05" db="EMBL/GenBank/DDBJ databases">
        <authorList>
            <person name="Chiriac C."/>
            <person name="Salcher M."/>
            <person name="Ghai R."/>
            <person name="Kavagutti S V."/>
        </authorList>
    </citation>
    <scope>NUCLEOTIDE SEQUENCE</scope>
</reference>
<protein>
    <submittedName>
        <fullName evidence="2">Unannotated protein</fullName>
    </submittedName>
</protein>
<accession>A0A6J6GPI9</accession>
<dbReference type="AlphaFoldDB" id="A0A6J6GPI9"/>
<dbReference type="InterPro" id="IPR036465">
    <property type="entry name" value="vWFA_dom_sf"/>
</dbReference>